<dbReference type="Proteomes" id="UP000189677">
    <property type="component" value="Chromosome"/>
</dbReference>
<evidence type="ECO:0000313" key="2">
    <source>
        <dbReference type="Proteomes" id="UP000189677"/>
    </source>
</evidence>
<reference evidence="1 2" key="1">
    <citation type="submission" date="2016-11" db="EMBL/GenBank/DDBJ databases">
        <title>Complete genome sequence of Streptomyces niveus SCSIO 3406.</title>
        <authorList>
            <person name="Zhu Q."/>
            <person name="Cheng W."/>
            <person name="Song Y."/>
            <person name="Li Q."/>
            <person name="Ju J."/>
        </authorList>
    </citation>
    <scope>NUCLEOTIDE SEQUENCE [LARGE SCALE GENOMIC DNA]</scope>
    <source>
        <strain evidence="1 2">SCSIO 3406</strain>
    </source>
</reference>
<name>A0A1U9QT49_STRNV</name>
<gene>
    <name evidence="1" type="ORF">BBN63_15545</name>
</gene>
<protein>
    <submittedName>
        <fullName evidence="1">Uncharacterized protein</fullName>
    </submittedName>
</protein>
<organism evidence="1 2">
    <name type="scientific">Streptomyces niveus</name>
    <name type="common">Streptomyces spheroides</name>
    <dbReference type="NCBI Taxonomy" id="193462"/>
    <lineage>
        <taxon>Bacteria</taxon>
        <taxon>Bacillati</taxon>
        <taxon>Actinomycetota</taxon>
        <taxon>Actinomycetes</taxon>
        <taxon>Kitasatosporales</taxon>
        <taxon>Streptomycetaceae</taxon>
        <taxon>Streptomyces</taxon>
    </lineage>
</organism>
<proteinExistence type="predicted"/>
<dbReference type="EMBL" id="CP018047">
    <property type="protein sequence ID" value="AQU67448.1"/>
    <property type="molecule type" value="Genomic_DNA"/>
</dbReference>
<sequence>MAVATDESAGGAGLRFDLRVHGVSGGQESELKIVWSANNIRAACDHPRVRRYVAGTDTCQFTERDANGELAPGVCCPAEEADGEGVCVFDVDLGRRGATG</sequence>
<keyword evidence="2" id="KW-1185">Reference proteome</keyword>
<dbReference type="AlphaFoldDB" id="A0A1U9QT49"/>
<accession>A0A1U9QT49</accession>
<dbReference type="KEGG" id="snw:BBN63_15545"/>
<evidence type="ECO:0000313" key="1">
    <source>
        <dbReference type="EMBL" id="AQU67448.1"/>
    </source>
</evidence>